<organism evidence="3 4">
    <name type="scientific">Austwickia chelonae NBRC 105200</name>
    <dbReference type="NCBI Taxonomy" id="1184607"/>
    <lineage>
        <taxon>Bacteria</taxon>
        <taxon>Bacillati</taxon>
        <taxon>Actinomycetota</taxon>
        <taxon>Actinomycetes</taxon>
        <taxon>Micrococcales</taxon>
        <taxon>Dermatophilaceae</taxon>
        <taxon>Austwickia</taxon>
    </lineage>
</organism>
<proteinExistence type="predicted"/>
<evidence type="ECO:0000313" key="3">
    <source>
        <dbReference type="EMBL" id="GAB78430.1"/>
    </source>
</evidence>
<sequence>MSPRNPVSLGMTRPHNPETAAMSHPELRNLVFLCLVLSASFFAWATWVASSGAWQAILYMATGALLMLAHEAAAGIRRP</sequence>
<dbReference type="EMBL" id="BAGZ01000009">
    <property type="protein sequence ID" value="GAB78430.1"/>
    <property type="molecule type" value="Genomic_DNA"/>
</dbReference>
<comment type="caution">
    <text evidence="3">The sequence shown here is derived from an EMBL/GenBank/DDBJ whole genome shotgun (WGS) entry which is preliminary data.</text>
</comment>
<evidence type="ECO:0000313" key="4">
    <source>
        <dbReference type="Proteomes" id="UP000008495"/>
    </source>
</evidence>
<keyword evidence="2" id="KW-1133">Transmembrane helix</keyword>
<feature type="transmembrane region" description="Helical" evidence="2">
    <location>
        <begin position="56"/>
        <end position="76"/>
    </location>
</feature>
<keyword evidence="4" id="KW-1185">Reference proteome</keyword>
<keyword evidence="2" id="KW-0812">Transmembrane</keyword>
<evidence type="ECO:0000256" key="2">
    <source>
        <dbReference type="SAM" id="Phobius"/>
    </source>
</evidence>
<name>K6VSV6_9MICO</name>
<dbReference type="OrthoDB" id="9879543at2"/>
<gene>
    <name evidence="3" type="ORF">AUCHE_09_00360</name>
</gene>
<accession>K6VSV6</accession>
<feature type="region of interest" description="Disordered" evidence="1">
    <location>
        <begin position="1"/>
        <end position="20"/>
    </location>
</feature>
<reference evidence="3 4" key="1">
    <citation type="submission" date="2012-08" db="EMBL/GenBank/DDBJ databases">
        <title>Whole genome shotgun sequence of Austwickia chelonae NBRC 105200.</title>
        <authorList>
            <person name="Yoshida I."/>
            <person name="Hosoyama A."/>
            <person name="Tsuchikane K."/>
            <person name="Katsumata H."/>
            <person name="Ando Y."/>
            <person name="Ohji S."/>
            <person name="Hamada M."/>
            <person name="Tamura T."/>
            <person name="Yamazoe A."/>
            <person name="Yamazaki S."/>
            <person name="Fujita N."/>
        </authorList>
    </citation>
    <scope>NUCLEOTIDE SEQUENCE [LARGE SCALE GENOMIC DNA]</scope>
    <source>
        <strain evidence="3 4">NBRC 105200</strain>
    </source>
</reference>
<dbReference type="Proteomes" id="UP000008495">
    <property type="component" value="Unassembled WGS sequence"/>
</dbReference>
<evidence type="ECO:0000256" key="1">
    <source>
        <dbReference type="SAM" id="MobiDB-lite"/>
    </source>
</evidence>
<protein>
    <submittedName>
        <fullName evidence="3">Uncharacterized protein</fullName>
    </submittedName>
</protein>
<dbReference type="RefSeq" id="WP_006503185.1">
    <property type="nucleotide sequence ID" value="NZ_BAGZ01000009.1"/>
</dbReference>
<dbReference type="AlphaFoldDB" id="K6VSV6"/>
<keyword evidence="2" id="KW-0472">Membrane</keyword>
<feature type="transmembrane region" description="Helical" evidence="2">
    <location>
        <begin position="30"/>
        <end position="50"/>
    </location>
</feature>